<dbReference type="Gene3D" id="3.40.50.2000">
    <property type="entry name" value="Glycogen Phosphorylase B"/>
    <property type="match status" value="2"/>
</dbReference>
<keyword evidence="3" id="KW-1185">Reference proteome</keyword>
<dbReference type="EMBL" id="CP036298">
    <property type="protein sequence ID" value="QDV24715.1"/>
    <property type="molecule type" value="Genomic_DNA"/>
</dbReference>
<reference evidence="2 3" key="1">
    <citation type="submission" date="2019-02" db="EMBL/GenBank/DDBJ databases">
        <title>Deep-cultivation of Planctomycetes and their phenomic and genomic characterization uncovers novel biology.</title>
        <authorList>
            <person name="Wiegand S."/>
            <person name="Jogler M."/>
            <person name="Boedeker C."/>
            <person name="Pinto D."/>
            <person name="Vollmers J."/>
            <person name="Rivas-Marin E."/>
            <person name="Kohn T."/>
            <person name="Peeters S.H."/>
            <person name="Heuer A."/>
            <person name="Rast P."/>
            <person name="Oberbeckmann S."/>
            <person name="Bunk B."/>
            <person name="Jeske O."/>
            <person name="Meyerdierks A."/>
            <person name="Storesund J.E."/>
            <person name="Kallscheuer N."/>
            <person name="Luecker S."/>
            <person name="Lage O.M."/>
            <person name="Pohl T."/>
            <person name="Merkel B.J."/>
            <person name="Hornburger P."/>
            <person name="Mueller R.-W."/>
            <person name="Bruemmer F."/>
            <person name="Labrenz M."/>
            <person name="Spormann A.M."/>
            <person name="Op den Camp H."/>
            <person name="Overmann J."/>
            <person name="Amann R."/>
            <person name="Jetten M.S.M."/>
            <person name="Mascher T."/>
            <person name="Medema M.H."/>
            <person name="Devos D.P."/>
            <person name="Kaster A.-K."/>
            <person name="Ovreas L."/>
            <person name="Rohde M."/>
            <person name="Galperin M.Y."/>
            <person name="Jogler C."/>
        </authorList>
    </citation>
    <scope>NUCLEOTIDE SEQUENCE [LARGE SCALE GENOMIC DNA]</scope>
    <source>
        <strain evidence="2 3">Q31a</strain>
    </source>
</reference>
<dbReference type="EC" id="2.4.1.11" evidence="2"/>
<dbReference type="AlphaFoldDB" id="A0A518G803"/>
<dbReference type="InterPro" id="IPR050194">
    <property type="entry name" value="Glycosyltransferase_grp1"/>
</dbReference>
<evidence type="ECO:0000313" key="2">
    <source>
        <dbReference type="EMBL" id="QDV24715.1"/>
    </source>
</evidence>
<sequence length="371" mass="41689">MRVAYVHDWLVSHRGGEKVLETLLELYPAAPVYTMFHDARRMPETINSRRIICPRGLWPFRRIRKALLPILPSIMESFPLQDFDLIISTSSCVAKGVIPGPYAKHLCYLHSPMRYVWDQRFEYIGGLKRIPLASPLIQFASSQLRTWDVASQHRVDKYFVNSTFVKKRTEKYYGRHDAEVLAPPIEMVRFSNARQTARIVAEPYFLAAGALVSYKRFDLAIEAAQRAGVQLVVAGDGPYLSHLRSQAGPKGRSHIRFEVRPNDQRWDSLLAHAEALIFPGIEDFGMIAIESMAAGTPVIAASQGGALDFIIPGQTGLLFPPNDLESLTKIMRNFRASSIDLPSIQSLETLYGKSRFLNRISGAIQELHPGA</sequence>
<dbReference type="InterPro" id="IPR001296">
    <property type="entry name" value="Glyco_trans_1"/>
</dbReference>
<gene>
    <name evidence="2" type="ORF">Q31a_30360</name>
</gene>
<organism evidence="2 3">
    <name type="scientific">Aureliella helgolandensis</name>
    <dbReference type="NCBI Taxonomy" id="2527968"/>
    <lineage>
        <taxon>Bacteria</taxon>
        <taxon>Pseudomonadati</taxon>
        <taxon>Planctomycetota</taxon>
        <taxon>Planctomycetia</taxon>
        <taxon>Pirellulales</taxon>
        <taxon>Pirellulaceae</taxon>
        <taxon>Aureliella</taxon>
    </lineage>
</organism>
<proteinExistence type="predicted"/>
<name>A0A518G803_9BACT</name>
<feature type="domain" description="Glycosyl transferase family 1" evidence="1">
    <location>
        <begin position="198"/>
        <end position="333"/>
    </location>
</feature>
<dbReference type="KEGG" id="ahel:Q31a_30360"/>
<dbReference type="GO" id="GO:0004373">
    <property type="term" value="F:alpha-1,4-glucan glucosyltransferase (UDP-glucose donor) activity"/>
    <property type="evidence" value="ECO:0007669"/>
    <property type="project" value="UniProtKB-EC"/>
</dbReference>
<dbReference type="SUPFAM" id="SSF53756">
    <property type="entry name" value="UDP-Glycosyltransferase/glycogen phosphorylase"/>
    <property type="match status" value="1"/>
</dbReference>
<dbReference type="RefSeq" id="WP_231691194.1">
    <property type="nucleotide sequence ID" value="NZ_CP036298.1"/>
</dbReference>
<keyword evidence="2" id="KW-0808">Transferase</keyword>
<dbReference type="PANTHER" id="PTHR45947:SF3">
    <property type="entry name" value="SULFOQUINOVOSYL TRANSFERASE SQD2"/>
    <property type="match status" value="1"/>
</dbReference>
<protein>
    <submittedName>
        <fullName evidence="2">Glycogen synthase</fullName>
        <ecNumber evidence="2">2.4.1.11</ecNumber>
    </submittedName>
</protein>
<dbReference type="PANTHER" id="PTHR45947">
    <property type="entry name" value="SULFOQUINOVOSYL TRANSFERASE SQD2"/>
    <property type="match status" value="1"/>
</dbReference>
<dbReference type="Proteomes" id="UP000318017">
    <property type="component" value="Chromosome"/>
</dbReference>
<evidence type="ECO:0000259" key="1">
    <source>
        <dbReference type="Pfam" id="PF00534"/>
    </source>
</evidence>
<accession>A0A518G803</accession>
<dbReference type="Pfam" id="PF00534">
    <property type="entry name" value="Glycos_transf_1"/>
    <property type="match status" value="1"/>
</dbReference>
<evidence type="ECO:0000313" key="3">
    <source>
        <dbReference type="Proteomes" id="UP000318017"/>
    </source>
</evidence>
<keyword evidence="2" id="KW-0328">Glycosyltransferase</keyword>